<reference evidence="2 3" key="1">
    <citation type="submission" date="2016-10" db="EMBL/GenBank/DDBJ databases">
        <authorList>
            <person name="de Groot N.N."/>
        </authorList>
    </citation>
    <scope>NUCLEOTIDE SEQUENCE [LARGE SCALE GENOMIC DNA]</scope>
    <source>
        <strain evidence="2 3">S137</strain>
    </source>
</reference>
<feature type="domain" description="Flavodoxin-like" evidence="1">
    <location>
        <begin position="3"/>
        <end position="154"/>
    </location>
</feature>
<dbReference type="Gene3D" id="3.40.50.360">
    <property type="match status" value="1"/>
</dbReference>
<dbReference type="Proteomes" id="UP000182412">
    <property type="component" value="Unassembled WGS sequence"/>
</dbReference>
<accession>A0A1H0VJD0</accession>
<gene>
    <name evidence="2" type="ORF">SAMN05216366_15713</name>
</gene>
<dbReference type="InterPro" id="IPR029039">
    <property type="entry name" value="Flavoprotein-like_sf"/>
</dbReference>
<dbReference type="PROSITE" id="PS50902">
    <property type="entry name" value="FLAVODOXIN_LIKE"/>
    <property type="match status" value="1"/>
</dbReference>
<dbReference type="InterPro" id="IPR008254">
    <property type="entry name" value="Flavodoxin/NO_synth"/>
</dbReference>
<evidence type="ECO:0000313" key="2">
    <source>
        <dbReference type="EMBL" id="SDP78453.1"/>
    </source>
</evidence>
<dbReference type="InterPro" id="IPR005025">
    <property type="entry name" value="FMN_Rdtase-like_dom"/>
</dbReference>
<evidence type="ECO:0000313" key="3">
    <source>
        <dbReference type="Proteomes" id="UP000182412"/>
    </source>
</evidence>
<dbReference type="AlphaFoldDB" id="A0A1H0VJD0"/>
<proteinExistence type="predicted"/>
<dbReference type="OrthoDB" id="9801479at2"/>
<evidence type="ECO:0000259" key="1">
    <source>
        <dbReference type="PROSITE" id="PS50902"/>
    </source>
</evidence>
<dbReference type="Pfam" id="PF03358">
    <property type="entry name" value="FMN_red"/>
    <property type="match status" value="1"/>
</dbReference>
<dbReference type="GO" id="GO:0016651">
    <property type="term" value="F:oxidoreductase activity, acting on NAD(P)H"/>
    <property type="evidence" value="ECO:0007669"/>
    <property type="project" value="UniProtKB-ARBA"/>
</dbReference>
<dbReference type="RefSeq" id="WP_074573638.1">
    <property type="nucleotide sequence ID" value="NZ_FNJQ01000057.1"/>
</dbReference>
<name>A0A1H0VJD0_SELRU</name>
<dbReference type="SUPFAM" id="SSF52218">
    <property type="entry name" value="Flavoproteins"/>
    <property type="match status" value="1"/>
</dbReference>
<sequence length="164" mass="17992">MKTAIVYDSRTHTTEKAAVFIAQGVMETGYSDVRCFNIDEADLDYIKQSDMVIFGSPTYMASVTGKMKNWLESNIKKLNLAGKLGGAYATEQYIHGGAENAIKEMIVFMMVAGMMVYSGGSSCGKPVIHLGPVGMSQNIEDFEELFITYGKRMGEQLGSLQKKS</sequence>
<dbReference type="GO" id="GO:0010181">
    <property type="term" value="F:FMN binding"/>
    <property type="evidence" value="ECO:0007669"/>
    <property type="project" value="InterPro"/>
</dbReference>
<organism evidence="2 3">
    <name type="scientific">Selenomonas ruminantium</name>
    <dbReference type="NCBI Taxonomy" id="971"/>
    <lineage>
        <taxon>Bacteria</taxon>
        <taxon>Bacillati</taxon>
        <taxon>Bacillota</taxon>
        <taxon>Negativicutes</taxon>
        <taxon>Selenomonadales</taxon>
        <taxon>Selenomonadaceae</taxon>
        <taxon>Selenomonas</taxon>
    </lineage>
</organism>
<protein>
    <submittedName>
        <fullName evidence="2">NAD(P)H dehydrogenase (Quinone)</fullName>
    </submittedName>
</protein>
<dbReference type="EMBL" id="FNJQ01000057">
    <property type="protein sequence ID" value="SDP78453.1"/>
    <property type="molecule type" value="Genomic_DNA"/>
</dbReference>